<dbReference type="Proteomes" id="UP000678154">
    <property type="component" value="Chromosome"/>
</dbReference>
<protein>
    <submittedName>
        <fullName evidence="7">Response regulator transcription factor</fullName>
    </submittedName>
</protein>
<evidence type="ECO:0000259" key="5">
    <source>
        <dbReference type="PROSITE" id="PS50043"/>
    </source>
</evidence>
<keyword evidence="8" id="KW-1185">Reference proteome</keyword>
<name>A0ABX8DP62_9PSED</name>
<dbReference type="SMART" id="SM00421">
    <property type="entry name" value="HTH_LUXR"/>
    <property type="match status" value="1"/>
</dbReference>
<dbReference type="PANTHER" id="PTHR44688">
    <property type="entry name" value="DNA-BINDING TRANSCRIPTIONAL ACTIVATOR DEVR_DOSR"/>
    <property type="match status" value="1"/>
</dbReference>
<evidence type="ECO:0000313" key="8">
    <source>
        <dbReference type="Proteomes" id="UP000678154"/>
    </source>
</evidence>
<proteinExistence type="predicted"/>
<gene>
    <name evidence="7" type="ORF">KH389_17185</name>
</gene>
<dbReference type="InterPro" id="IPR011006">
    <property type="entry name" value="CheY-like_superfamily"/>
</dbReference>
<dbReference type="Gene3D" id="1.10.10.10">
    <property type="entry name" value="Winged helix-like DNA-binding domain superfamily/Winged helix DNA-binding domain"/>
    <property type="match status" value="1"/>
</dbReference>
<evidence type="ECO:0000256" key="2">
    <source>
        <dbReference type="ARBA" id="ARBA00023125"/>
    </source>
</evidence>
<dbReference type="GeneID" id="87482001"/>
<dbReference type="InterPro" id="IPR001789">
    <property type="entry name" value="Sig_transdc_resp-reg_receiver"/>
</dbReference>
<dbReference type="EMBL" id="CP074676">
    <property type="protein sequence ID" value="QVL17145.1"/>
    <property type="molecule type" value="Genomic_DNA"/>
</dbReference>
<keyword evidence="1" id="KW-0805">Transcription regulation</keyword>
<evidence type="ECO:0000256" key="4">
    <source>
        <dbReference type="PROSITE-ProRule" id="PRU00169"/>
    </source>
</evidence>
<feature type="domain" description="Response regulatory" evidence="6">
    <location>
        <begin position="6"/>
        <end position="120"/>
    </location>
</feature>
<dbReference type="CDD" id="cd06170">
    <property type="entry name" value="LuxR_C_like"/>
    <property type="match status" value="1"/>
</dbReference>
<dbReference type="Pfam" id="PF00072">
    <property type="entry name" value="Response_reg"/>
    <property type="match status" value="1"/>
</dbReference>
<dbReference type="SUPFAM" id="SSF46894">
    <property type="entry name" value="C-terminal effector domain of the bipartite response regulators"/>
    <property type="match status" value="1"/>
</dbReference>
<dbReference type="InterPro" id="IPR036388">
    <property type="entry name" value="WH-like_DNA-bd_sf"/>
</dbReference>
<dbReference type="SMART" id="SM00448">
    <property type="entry name" value="REC"/>
    <property type="match status" value="1"/>
</dbReference>
<organism evidence="7 8">
    <name type="scientific">Pseudomonas qingdaonensis</name>
    <dbReference type="NCBI Taxonomy" id="2056231"/>
    <lineage>
        <taxon>Bacteria</taxon>
        <taxon>Pseudomonadati</taxon>
        <taxon>Pseudomonadota</taxon>
        <taxon>Gammaproteobacteria</taxon>
        <taxon>Pseudomonadales</taxon>
        <taxon>Pseudomonadaceae</taxon>
        <taxon>Pseudomonas</taxon>
    </lineage>
</organism>
<dbReference type="Pfam" id="PF00196">
    <property type="entry name" value="GerE"/>
    <property type="match status" value="1"/>
</dbReference>
<accession>A0ABX8DP62</accession>
<dbReference type="InterPro" id="IPR016032">
    <property type="entry name" value="Sig_transdc_resp-reg_C-effctor"/>
</dbReference>
<dbReference type="CDD" id="cd17537">
    <property type="entry name" value="REC_FixJ"/>
    <property type="match status" value="1"/>
</dbReference>
<dbReference type="Gene3D" id="3.40.50.2300">
    <property type="match status" value="1"/>
</dbReference>
<keyword evidence="4" id="KW-0597">Phosphoprotein</keyword>
<keyword evidence="3" id="KW-0804">Transcription</keyword>
<dbReference type="PRINTS" id="PR00038">
    <property type="entry name" value="HTHLUXR"/>
</dbReference>
<feature type="modified residue" description="4-aspartylphosphate" evidence="4">
    <location>
        <position position="55"/>
    </location>
</feature>
<dbReference type="PANTHER" id="PTHR44688:SF16">
    <property type="entry name" value="DNA-BINDING TRANSCRIPTIONAL ACTIVATOR DEVR_DOSR"/>
    <property type="match status" value="1"/>
</dbReference>
<keyword evidence="2" id="KW-0238">DNA-binding</keyword>
<dbReference type="PROSITE" id="PS50043">
    <property type="entry name" value="HTH_LUXR_2"/>
    <property type="match status" value="1"/>
</dbReference>
<dbReference type="PROSITE" id="PS50110">
    <property type="entry name" value="RESPONSE_REGULATORY"/>
    <property type="match status" value="1"/>
</dbReference>
<evidence type="ECO:0000256" key="1">
    <source>
        <dbReference type="ARBA" id="ARBA00023015"/>
    </source>
</evidence>
<dbReference type="RefSeq" id="WP_213605871.1">
    <property type="nucleotide sequence ID" value="NZ_CP074676.1"/>
</dbReference>
<evidence type="ECO:0000313" key="7">
    <source>
        <dbReference type="EMBL" id="QVL17145.1"/>
    </source>
</evidence>
<evidence type="ECO:0000259" key="6">
    <source>
        <dbReference type="PROSITE" id="PS50110"/>
    </source>
</evidence>
<evidence type="ECO:0000256" key="3">
    <source>
        <dbReference type="ARBA" id="ARBA00023163"/>
    </source>
</evidence>
<dbReference type="PROSITE" id="PS00622">
    <property type="entry name" value="HTH_LUXR_1"/>
    <property type="match status" value="1"/>
</dbReference>
<sequence>MGSSGTVFVVDDDQAVAESLRALLMSVDLPVKTYPSAQAFIDDDDCSKQGCLVLDVRMPGMSGLQLQEYLKARKITIPVIFITGHGDVPMAVRAVKAGALDFLEKPFHDQDLLDQVHLALTLEQERRHSAVGRESVRERLEALTTREREVMDLIVAGKSSKMIANIFNLSCKTIEFHRANVLLKTNVHTTAELIHMVLSAQDAARPS</sequence>
<feature type="domain" description="HTH luxR-type" evidence="5">
    <location>
        <begin position="136"/>
        <end position="201"/>
    </location>
</feature>
<dbReference type="SUPFAM" id="SSF52172">
    <property type="entry name" value="CheY-like"/>
    <property type="match status" value="1"/>
</dbReference>
<reference evidence="7 8" key="1">
    <citation type="journal article" date="2016" name="J. Hazard. Mater.">
        <title>A newly isolated Pseudomonas putida S-1 strain for batch-mode-propanethiol degradation and continuous treatment of propanethiol-containing waste gas.</title>
        <authorList>
            <person name="Chen D.Z."/>
            <person name="Sun Y.M."/>
            <person name="Han L.M."/>
            <person name="Chen J."/>
            <person name="Ye J.X."/>
            <person name="Chen J.M."/>
        </authorList>
    </citation>
    <scope>NUCLEOTIDE SEQUENCE [LARGE SCALE GENOMIC DNA]</scope>
    <source>
        <strain evidence="7 8">S-1</strain>
    </source>
</reference>
<dbReference type="InterPro" id="IPR000792">
    <property type="entry name" value="Tscrpt_reg_LuxR_C"/>
</dbReference>